<organism evidence="2">
    <name type="scientific">Oppiella nova</name>
    <dbReference type="NCBI Taxonomy" id="334625"/>
    <lineage>
        <taxon>Eukaryota</taxon>
        <taxon>Metazoa</taxon>
        <taxon>Ecdysozoa</taxon>
        <taxon>Arthropoda</taxon>
        <taxon>Chelicerata</taxon>
        <taxon>Arachnida</taxon>
        <taxon>Acari</taxon>
        <taxon>Acariformes</taxon>
        <taxon>Sarcoptiformes</taxon>
        <taxon>Oribatida</taxon>
        <taxon>Brachypylina</taxon>
        <taxon>Oppioidea</taxon>
        <taxon>Oppiidae</taxon>
        <taxon>Oppiella</taxon>
    </lineage>
</organism>
<feature type="signal peptide" evidence="1">
    <location>
        <begin position="1"/>
        <end position="19"/>
    </location>
</feature>
<dbReference type="AlphaFoldDB" id="A0A7R9LL27"/>
<dbReference type="SUPFAM" id="SSF51735">
    <property type="entry name" value="NAD(P)-binding Rossmann-fold domains"/>
    <property type="match status" value="1"/>
</dbReference>
<evidence type="ECO:0000313" key="2">
    <source>
        <dbReference type="EMBL" id="CAD7643572.1"/>
    </source>
</evidence>
<gene>
    <name evidence="2" type="ORF">ONB1V03_LOCUS4205</name>
</gene>
<dbReference type="Proteomes" id="UP000728032">
    <property type="component" value="Unassembled WGS sequence"/>
</dbReference>
<dbReference type="PRINTS" id="PR00080">
    <property type="entry name" value="SDRFAMILY"/>
</dbReference>
<proteinExistence type="predicted"/>
<dbReference type="InterPro" id="IPR036291">
    <property type="entry name" value="NAD(P)-bd_dom_sf"/>
</dbReference>
<dbReference type="OrthoDB" id="1669814at2759"/>
<reference evidence="2" key="1">
    <citation type="submission" date="2020-11" db="EMBL/GenBank/DDBJ databases">
        <authorList>
            <person name="Tran Van P."/>
        </authorList>
    </citation>
    <scope>NUCLEOTIDE SEQUENCE</scope>
</reference>
<dbReference type="EMBL" id="CAJPVJ010001403">
    <property type="protein sequence ID" value="CAG2164655.1"/>
    <property type="molecule type" value="Genomic_DNA"/>
</dbReference>
<dbReference type="Pfam" id="PF13561">
    <property type="entry name" value="adh_short_C2"/>
    <property type="match status" value="1"/>
</dbReference>
<name>A0A7R9LL27_9ACAR</name>
<dbReference type="Gene3D" id="3.40.50.720">
    <property type="entry name" value="NAD(P)-binding Rossmann-like Domain"/>
    <property type="match status" value="1"/>
</dbReference>
<feature type="chain" id="PRO_5036211252" evidence="1">
    <location>
        <begin position="20"/>
        <end position="291"/>
    </location>
</feature>
<keyword evidence="3" id="KW-1185">Reference proteome</keyword>
<protein>
    <submittedName>
        <fullName evidence="2">Uncharacterized protein</fullName>
    </submittedName>
</protein>
<dbReference type="InterPro" id="IPR002347">
    <property type="entry name" value="SDR_fam"/>
</dbReference>
<dbReference type="FunFam" id="3.40.50.720:FF:000084">
    <property type="entry name" value="Short-chain dehydrogenase reductase"/>
    <property type="match status" value="1"/>
</dbReference>
<dbReference type="PANTHER" id="PTHR43975">
    <property type="entry name" value="ZGC:101858"/>
    <property type="match status" value="1"/>
</dbReference>
<accession>A0A7R9LL27</accession>
<sequence>MNSQLILVSIVLFIAGASCDKYDYPISDYLAVRDSRNFTGKVVLVTGSSAGIGAGVAKLFSLLGANVVVTGRNQSRIDSVAQEAQELSPNKLKPLKVTADLRVSADVKRLYDTTMKTFGRLDVLINNAGIYPMSNISTDNLINQWNDIFNTNVIPMVELVRLAVPALQKSQGSIIDMSSILGIAPAATQLAYSTSKATVLHLTRILALELGPLGIRVNTINPGAIAVERTVVISGKAFDELIPRTPLRRNGHALDIAKGAVFLASSDAQFITGANLVIDGGLVYNYPTYIQ</sequence>
<evidence type="ECO:0000313" key="3">
    <source>
        <dbReference type="Proteomes" id="UP000728032"/>
    </source>
</evidence>
<dbReference type="PANTHER" id="PTHR43975:SF2">
    <property type="entry name" value="EG:BACR7A4.14 PROTEIN-RELATED"/>
    <property type="match status" value="1"/>
</dbReference>
<dbReference type="PRINTS" id="PR00081">
    <property type="entry name" value="GDHRDH"/>
</dbReference>
<dbReference type="EMBL" id="OC916228">
    <property type="protein sequence ID" value="CAD7643572.1"/>
    <property type="molecule type" value="Genomic_DNA"/>
</dbReference>
<keyword evidence="1" id="KW-0732">Signal</keyword>
<evidence type="ECO:0000256" key="1">
    <source>
        <dbReference type="SAM" id="SignalP"/>
    </source>
</evidence>